<evidence type="ECO:0000313" key="9">
    <source>
        <dbReference type="Proteomes" id="UP000749559"/>
    </source>
</evidence>
<dbReference type="GO" id="GO:0031012">
    <property type="term" value="C:extracellular matrix"/>
    <property type="evidence" value="ECO:0007669"/>
    <property type="project" value="TreeGrafter"/>
</dbReference>
<keyword evidence="3 5" id="KW-1015">Disulfide bond</keyword>
<evidence type="ECO:0000256" key="5">
    <source>
        <dbReference type="PIRSR" id="PIRSR601820-3"/>
    </source>
</evidence>
<dbReference type="InterPro" id="IPR001820">
    <property type="entry name" value="TIMP"/>
</dbReference>
<feature type="binding site" evidence="4">
    <location>
        <position position="32"/>
    </location>
    <ligand>
        <name>Zn(2+)</name>
        <dbReference type="ChEBI" id="CHEBI:29105"/>
        <note>ligand shared with metalloproteinase partner</note>
    </ligand>
</feature>
<keyword evidence="6" id="KW-0812">Transmembrane</keyword>
<feature type="disulfide bond" evidence="5">
    <location>
        <begin position="45"/>
        <end position="149"/>
    </location>
</feature>
<accession>A0A8S4PRF1</accession>
<reference evidence="8" key="1">
    <citation type="submission" date="2022-03" db="EMBL/GenBank/DDBJ databases">
        <authorList>
            <person name="Martin C."/>
        </authorList>
    </citation>
    <scope>NUCLEOTIDE SEQUENCE</scope>
</reference>
<dbReference type="EMBL" id="CAIIXF020000009">
    <property type="protein sequence ID" value="CAH1795683.1"/>
    <property type="molecule type" value="Genomic_DNA"/>
</dbReference>
<protein>
    <recommendedName>
        <fullName evidence="7">NTR domain-containing protein</fullName>
    </recommendedName>
</protein>
<dbReference type="GO" id="GO:0002020">
    <property type="term" value="F:protease binding"/>
    <property type="evidence" value="ECO:0007669"/>
    <property type="project" value="TreeGrafter"/>
</dbReference>
<keyword evidence="4" id="KW-0479">Metal-binding</keyword>
<dbReference type="GO" id="GO:0046872">
    <property type="term" value="F:metal ion binding"/>
    <property type="evidence" value="ECO:0007669"/>
    <property type="project" value="UniProtKB-KW"/>
</dbReference>
<dbReference type="Pfam" id="PF00965">
    <property type="entry name" value="TIMP"/>
    <property type="match status" value="1"/>
</dbReference>
<feature type="disulfide bond" evidence="5">
    <location>
        <begin position="34"/>
        <end position="124"/>
    </location>
</feature>
<feature type="domain" description="NTR" evidence="7">
    <location>
        <begin position="32"/>
        <end position="149"/>
    </location>
</feature>
<dbReference type="InterPro" id="IPR008993">
    <property type="entry name" value="TIMP-like_OB-fold"/>
</dbReference>
<proteinExistence type="predicted"/>
<gene>
    <name evidence="8" type="ORF">OFUS_LOCUS20192</name>
</gene>
<feature type="disulfide bond" evidence="5">
    <location>
        <begin position="32"/>
        <end position="96"/>
    </location>
</feature>
<evidence type="ECO:0000256" key="1">
    <source>
        <dbReference type="ARBA" id="ARBA00004613"/>
    </source>
</evidence>
<evidence type="ECO:0000313" key="8">
    <source>
        <dbReference type="EMBL" id="CAH1795683.1"/>
    </source>
</evidence>
<dbReference type="GO" id="GO:0008191">
    <property type="term" value="F:metalloendopeptidase inhibitor activity"/>
    <property type="evidence" value="ECO:0007669"/>
    <property type="project" value="InterPro"/>
</dbReference>
<feature type="transmembrane region" description="Helical" evidence="6">
    <location>
        <begin position="12"/>
        <end position="31"/>
    </location>
</feature>
<keyword evidence="2" id="KW-0964">Secreted</keyword>
<dbReference type="InterPro" id="IPR001134">
    <property type="entry name" value="Netrin_domain"/>
</dbReference>
<dbReference type="PANTHER" id="PTHR11844:SF25">
    <property type="entry name" value="NTR DOMAIN-CONTAINING PROTEIN"/>
    <property type="match status" value="1"/>
</dbReference>
<evidence type="ECO:0000256" key="4">
    <source>
        <dbReference type="PIRSR" id="PIRSR601820-1"/>
    </source>
</evidence>
<evidence type="ECO:0000256" key="2">
    <source>
        <dbReference type="ARBA" id="ARBA00022525"/>
    </source>
</evidence>
<keyword evidence="6" id="KW-0472">Membrane</keyword>
<evidence type="ECO:0000256" key="6">
    <source>
        <dbReference type="SAM" id="Phobius"/>
    </source>
</evidence>
<keyword evidence="6" id="KW-1133">Transmembrane helix</keyword>
<dbReference type="GO" id="GO:0005615">
    <property type="term" value="C:extracellular space"/>
    <property type="evidence" value="ECO:0007669"/>
    <property type="project" value="TreeGrafter"/>
</dbReference>
<comment type="caution">
    <text evidence="8">The sequence shown here is derived from an EMBL/GenBank/DDBJ whole genome shotgun (WGS) entry which is preliminary data.</text>
</comment>
<organism evidence="8 9">
    <name type="scientific">Owenia fusiformis</name>
    <name type="common">Polychaete worm</name>
    <dbReference type="NCBI Taxonomy" id="6347"/>
    <lineage>
        <taxon>Eukaryota</taxon>
        <taxon>Metazoa</taxon>
        <taxon>Spiralia</taxon>
        <taxon>Lophotrochozoa</taxon>
        <taxon>Annelida</taxon>
        <taxon>Polychaeta</taxon>
        <taxon>Sedentaria</taxon>
        <taxon>Canalipalpata</taxon>
        <taxon>Sabellida</taxon>
        <taxon>Oweniida</taxon>
        <taxon>Oweniidae</taxon>
        <taxon>Owenia</taxon>
    </lineage>
</organism>
<dbReference type="Gene3D" id="2.40.50.120">
    <property type="match status" value="1"/>
</dbReference>
<dbReference type="Proteomes" id="UP000749559">
    <property type="component" value="Unassembled WGS sequence"/>
</dbReference>
<evidence type="ECO:0000259" key="7">
    <source>
        <dbReference type="PROSITE" id="PS50189"/>
    </source>
</evidence>
<dbReference type="GO" id="GO:0051045">
    <property type="term" value="P:negative regulation of membrane protein ectodomain proteolysis"/>
    <property type="evidence" value="ECO:0007669"/>
    <property type="project" value="TreeGrafter"/>
</dbReference>
<sequence>RTFIISKMMGAYTVQALYVLFFGYFVGSSLACSCRGRHIPQNAYCSADFAILGKVIRHVKTKGRKIFTVNVIADYKELGWAGQTKKIYTPSSDGLCGVSLQNNKNYILIGTFTERDSVPYIEHCGYNREANRVYKAVLNGFKKLYKANCKCEICRFRNKCKPGNCYLPNSGNTRCYDYAVCQKACKDSAGNVMCTWNLPWQWWKCVAQSNRCSVPGCPMIENAG</sequence>
<name>A0A8S4PRF1_OWEFU</name>
<dbReference type="SMART" id="SM00206">
    <property type="entry name" value="NTR"/>
    <property type="match status" value="1"/>
</dbReference>
<feature type="disulfide bond" evidence="5">
    <location>
        <begin position="160"/>
        <end position="165"/>
    </location>
</feature>
<feature type="non-terminal residue" evidence="8">
    <location>
        <position position="224"/>
    </location>
</feature>
<dbReference type="AlphaFoldDB" id="A0A8S4PRF1"/>
<dbReference type="PANTHER" id="PTHR11844">
    <property type="entry name" value="METALLOPROTEASE INHIBITOR"/>
    <property type="match status" value="1"/>
</dbReference>
<keyword evidence="4" id="KW-0862">Zinc</keyword>
<keyword evidence="9" id="KW-1185">Reference proteome</keyword>
<dbReference type="OrthoDB" id="6102021at2759"/>
<evidence type="ECO:0000256" key="3">
    <source>
        <dbReference type="ARBA" id="ARBA00023157"/>
    </source>
</evidence>
<dbReference type="PROSITE" id="PS50189">
    <property type="entry name" value="NTR"/>
    <property type="match status" value="1"/>
</dbReference>
<comment type="subcellular location">
    <subcellularLocation>
        <location evidence="1">Secreted</location>
    </subcellularLocation>
</comment>
<dbReference type="SUPFAM" id="SSF50242">
    <property type="entry name" value="TIMP-like"/>
    <property type="match status" value="1"/>
</dbReference>